<dbReference type="GeneID" id="30203379"/>
<proteinExistence type="inferred from homology"/>
<keyword evidence="4" id="KW-1185">Reference proteome</keyword>
<evidence type="ECO:0000313" key="3">
    <source>
        <dbReference type="EMBL" id="ODQ62461.1"/>
    </source>
</evidence>
<protein>
    <submittedName>
        <fullName evidence="3">Uncharacterized protein</fullName>
    </submittedName>
</protein>
<reference evidence="3 4" key="1">
    <citation type="journal article" date="2016" name="Proc. Natl. Acad. Sci. U.S.A.">
        <title>Comparative genomics of biotechnologically important yeasts.</title>
        <authorList>
            <person name="Riley R."/>
            <person name="Haridas S."/>
            <person name="Wolfe K.H."/>
            <person name="Lopes M.R."/>
            <person name="Hittinger C.T."/>
            <person name="Goeker M."/>
            <person name="Salamov A.A."/>
            <person name="Wisecaver J.H."/>
            <person name="Long T.M."/>
            <person name="Calvey C.H."/>
            <person name="Aerts A.L."/>
            <person name="Barry K.W."/>
            <person name="Choi C."/>
            <person name="Clum A."/>
            <person name="Coughlan A.Y."/>
            <person name="Deshpande S."/>
            <person name="Douglass A.P."/>
            <person name="Hanson S.J."/>
            <person name="Klenk H.-P."/>
            <person name="LaButti K.M."/>
            <person name="Lapidus A."/>
            <person name="Lindquist E.A."/>
            <person name="Lipzen A.M."/>
            <person name="Meier-Kolthoff J.P."/>
            <person name="Ohm R.A."/>
            <person name="Otillar R.P."/>
            <person name="Pangilinan J.L."/>
            <person name="Peng Y."/>
            <person name="Rokas A."/>
            <person name="Rosa C.A."/>
            <person name="Scheuner C."/>
            <person name="Sibirny A.A."/>
            <person name="Slot J.C."/>
            <person name="Stielow J.B."/>
            <person name="Sun H."/>
            <person name="Kurtzman C.P."/>
            <person name="Blackwell M."/>
            <person name="Grigoriev I.V."/>
            <person name="Jeffries T.W."/>
        </authorList>
    </citation>
    <scope>NUCLEOTIDE SEQUENCE [LARGE SCALE GENOMIC DNA]</scope>
    <source>
        <strain evidence="4">ATCC 58044 / CBS 1984 / NCYC 433 / NRRL Y-366-8</strain>
    </source>
</reference>
<comment type="similarity">
    <text evidence="1">Belongs to the SIP5 family.</text>
</comment>
<feature type="compositionally biased region" description="Basic and acidic residues" evidence="2">
    <location>
        <begin position="1"/>
        <end position="11"/>
    </location>
</feature>
<dbReference type="PANTHER" id="PTHR31315:SF1">
    <property type="entry name" value="PROTEIN SIP5"/>
    <property type="match status" value="1"/>
</dbReference>
<accession>A0A1E3PAN7</accession>
<sequence length="427" mass="48809">MGNVPTKEERGGSSSSSRRRGSSITSTINSHHNGSQTFQAQKLKLSKRSSTKEKEKFKEAHAAGLVVKYDENVDGGFLAPYGTYNLNLDYKISVVKEAIIERKLAPFFTPLQDHDEDWSDEELLKVVNNLKLHAHPSEADDEDEDLNYEYDDIDESTLSKKDLKKHLVKKFNKELKLKRLKWQEDEEVRYRQERSTSKQTASKDLKLLLYKNVMECPICFLYYPKYLNYSRCCVQPICSECFVQIKRLDPHFPHDHDDDVETKAKNDPNLLISEPASCPYCATPNFGVTYNPPTTFRTGISGHCLAGSFKLPSTENVIVEGEESTSFDIDDNYFKKPNGQRTRRGSLPANNPSVLTTDYIRPDWEQKLNSARAKLARRAATASAIHASNLIIQENQQDAEQRMIEEAVRLSLMEEEARKRRASSSRR</sequence>
<dbReference type="CDD" id="cd24139">
    <property type="entry name" value="SIP5-like"/>
    <property type="match status" value="1"/>
</dbReference>
<organism evidence="3 4">
    <name type="scientific">Wickerhamomyces anomalus (strain ATCC 58044 / CBS 1984 / NCYC 433 / NRRL Y-366-8)</name>
    <name type="common">Yeast</name>
    <name type="synonym">Hansenula anomala</name>
    <dbReference type="NCBI Taxonomy" id="683960"/>
    <lineage>
        <taxon>Eukaryota</taxon>
        <taxon>Fungi</taxon>
        <taxon>Dikarya</taxon>
        <taxon>Ascomycota</taxon>
        <taxon>Saccharomycotina</taxon>
        <taxon>Saccharomycetes</taxon>
        <taxon>Phaffomycetales</taxon>
        <taxon>Wickerhamomycetaceae</taxon>
        <taxon>Wickerhamomyces</taxon>
    </lineage>
</organism>
<dbReference type="GO" id="GO:0005737">
    <property type="term" value="C:cytoplasm"/>
    <property type="evidence" value="ECO:0007669"/>
    <property type="project" value="TreeGrafter"/>
</dbReference>
<gene>
    <name evidence="3" type="ORF">WICANDRAFT_87998</name>
</gene>
<dbReference type="AlphaFoldDB" id="A0A1E3PAN7"/>
<dbReference type="OrthoDB" id="21471at2759"/>
<evidence type="ECO:0000256" key="2">
    <source>
        <dbReference type="SAM" id="MobiDB-lite"/>
    </source>
</evidence>
<dbReference type="Proteomes" id="UP000094112">
    <property type="component" value="Unassembled WGS sequence"/>
</dbReference>
<dbReference type="STRING" id="683960.A0A1E3PAN7"/>
<dbReference type="EMBL" id="KV454208">
    <property type="protein sequence ID" value="ODQ62461.1"/>
    <property type="molecule type" value="Genomic_DNA"/>
</dbReference>
<dbReference type="InterPro" id="IPR039301">
    <property type="entry name" value="Sip5/DA2"/>
</dbReference>
<evidence type="ECO:0000313" key="4">
    <source>
        <dbReference type="Proteomes" id="UP000094112"/>
    </source>
</evidence>
<dbReference type="GO" id="GO:0042149">
    <property type="term" value="P:cellular response to glucose starvation"/>
    <property type="evidence" value="ECO:0007669"/>
    <property type="project" value="EnsemblFungi"/>
</dbReference>
<feature type="compositionally biased region" description="Polar residues" evidence="2">
    <location>
        <begin position="24"/>
        <end position="40"/>
    </location>
</feature>
<evidence type="ECO:0000256" key="1">
    <source>
        <dbReference type="ARBA" id="ARBA00010402"/>
    </source>
</evidence>
<name>A0A1E3PAN7_WICAA</name>
<feature type="region of interest" description="Disordered" evidence="2">
    <location>
        <begin position="1"/>
        <end position="52"/>
    </location>
</feature>
<dbReference type="PANTHER" id="PTHR31315">
    <property type="entry name" value="PROTEIN SIP5"/>
    <property type="match status" value="1"/>
</dbReference>
<dbReference type="RefSeq" id="XP_019041668.1">
    <property type="nucleotide sequence ID" value="XM_019186133.1"/>
</dbReference>